<dbReference type="Pfam" id="PF18821">
    <property type="entry name" value="LPD7"/>
    <property type="match status" value="1"/>
</dbReference>
<feature type="compositionally biased region" description="Basic and acidic residues" evidence="1">
    <location>
        <begin position="12"/>
        <end position="40"/>
    </location>
</feature>
<accession>A0A9W6H057</accession>
<dbReference type="InterPro" id="IPR040677">
    <property type="entry name" value="LPD7"/>
</dbReference>
<protein>
    <recommendedName>
        <fullName evidence="2">Large polyvalent protein-associated domain-containing protein</fullName>
    </recommendedName>
</protein>
<feature type="domain" description="Large polyvalent protein-associated" evidence="2">
    <location>
        <begin position="89"/>
        <end position="167"/>
    </location>
</feature>
<dbReference type="Proteomes" id="UP001144323">
    <property type="component" value="Unassembled WGS sequence"/>
</dbReference>
<keyword evidence="4" id="KW-1185">Reference proteome</keyword>
<dbReference type="AlphaFoldDB" id="A0A9W6H057"/>
<evidence type="ECO:0000256" key="1">
    <source>
        <dbReference type="SAM" id="MobiDB-lite"/>
    </source>
</evidence>
<feature type="region of interest" description="Disordered" evidence="1">
    <location>
        <begin position="295"/>
        <end position="339"/>
    </location>
</feature>
<comment type="caution">
    <text evidence="3">The sequence shown here is derived from an EMBL/GenBank/DDBJ whole genome shotgun (WGS) entry which is preliminary data.</text>
</comment>
<name>A0A9W6H057_9HYPH</name>
<evidence type="ECO:0000259" key="2">
    <source>
        <dbReference type="Pfam" id="PF18821"/>
    </source>
</evidence>
<gene>
    <name evidence="3" type="ORF">LMG27198_50320</name>
</gene>
<sequence>MSDTADAQGDFVIERVADAGDDRQGGELRAARDANKRDPGLESAGDAPPPEKASPMAREDGFPDRVRRKYYVVAEERTKEGAALNARVYADERGEYLAFKATEDRLTTRLASAQVIHDMIAVAEHRNWQVIHLRGSVEFRRETWLEASARGIEVKGYEPTEIDQQALASRRAARERANPRPPESWDRSNPDRAKRGDRFDSRNSADRDRNNLTVIDNANGKPRADRRQVPQEGWPARAEKFRAADRKAAARDADLVAAQSQLVIVEKALARAFPRDPQARERILEAAKERIAQHLEQGRSFERATVRERTSELRRPRNERGEARRNLEEVRDRTRQRER</sequence>
<evidence type="ECO:0000313" key="3">
    <source>
        <dbReference type="EMBL" id="GLI96040.1"/>
    </source>
</evidence>
<organism evidence="3 4">
    <name type="scientific">Methylocystis echinoides</name>
    <dbReference type="NCBI Taxonomy" id="29468"/>
    <lineage>
        <taxon>Bacteria</taxon>
        <taxon>Pseudomonadati</taxon>
        <taxon>Pseudomonadota</taxon>
        <taxon>Alphaproteobacteria</taxon>
        <taxon>Hyphomicrobiales</taxon>
        <taxon>Methylocystaceae</taxon>
        <taxon>Methylocystis</taxon>
    </lineage>
</organism>
<dbReference type="RefSeq" id="WP_281807164.1">
    <property type="nucleotide sequence ID" value="NZ_BSEC01000007.1"/>
</dbReference>
<proteinExistence type="predicted"/>
<feature type="region of interest" description="Disordered" evidence="1">
    <location>
        <begin position="163"/>
        <end position="238"/>
    </location>
</feature>
<feature type="compositionally biased region" description="Basic and acidic residues" evidence="1">
    <location>
        <begin position="172"/>
        <end position="210"/>
    </location>
</feature>
<evidence type="ECO:0000313" key="4">
    <source>
        <dbReference type="Proteomes" id="UP001144323"/>
    </source>
</evidence>
<reference evidence="3" key="1">
    <citation type="journal article" date="2023" name="Int. J. Syst. Evol. Microbiol.">
        <title>Methylocystis iwaonis sp. nov., a type II methane-oxidizing bacterium from surface soil of a rice paddy field in Japan, and emended description of the genus Methylocystis (ex Whittenbury et al. 1970) Bowman et al. 1993.</title>
        <authorList>
            <person name="Kaise H."/>
            <person name="Sawadogo J.B."/>
            <person name="Alam M.S."/>
            <person name="Ueno C."/>
            <person name="Dianou D."/>
            <person name="Shinjo R."/>
            <person name="Asakawa S."/>
        </authorList>
    </citation>
    <scope>NUCLEOTIDE SEQUENCE</scope>
    <source>
        <strain evidence="3">LMG27198</strain>
    </source>
</reference>
<feature type="region of interest" description="Disordered" evidence="1">
    <location>
        <begin position="1"/>
        <end position="60"/>
    </location>
</feature>
<dbReference type="EMBL" id="BSEC01000007">
    <property type="protein sequence ID" value="GLI96040.1"/>
    <property type="molecule type" value="Genomic_DNA"/>
</dbReference>